<feature type="region of interest" description="Disordered" evidence="1">
    <location>
        <begin position="409"/>
        <end position="480"/>
    </location>
</feature>
<feature type="compositionally biased region" description="Basic and acidic residues" evidence="1">
    <location>
        <begin position="250"/>
        <end position="267"/>
    </location>
</feature>
<evidence type="ECO:0000313" key="2">
    <source>
        <dbReference type="EMBL" id="KAF9607289.1"/>
    </source>
</evidence>
<dbReference type="Proteomes" id="UP000631114">
    <property type="component" value="Unassembled WGS sequence"/>
</dbReference>
<name>A0A835HY44_9MAGN</name>
<dbReference type="InterPro" id="IPR027413">
    <property type="entry name" value="GROEL-like_equatorial_sf"/>
</dbReference>
<organism evidence="2 3">
    <name type="scientific">Coptis chinensis</name>
    <dbReference type="NCBI Taxonomy" id="261450"/>
    <lineage>
        <taxon>Eukaryota</taxon>
        <taxon>Viridiplantae</taxon>
        <taxon>Streptophyta</taxon>
        <taxon>Embryophyta</taxon>
        <taxon>Tracheophyta</taxon>
        <taxon>Spermatophyta</taxon>
        <taxon>Magnoliopsida</taxon>
        <taxon>Ranunculales</taxon>
        <taxon>Ranunculaceae</taxon>
        <taxon>Coptidoideae</taxon>
        <taxon>Coptis</taxon>
    </lineage>
</organism>
<feature type="region of interest" description="Disordered" evidence="1">
    <location>
        <begin position="244"/>
        <end position="267"/>
    </location>
</feature>
<protein>
    <submittedName>
        <fullName evidence="2">Uncharacterized protein</fullName>
    </submittedName>
</protein>
<evidence type="ECO:0000256" key="1">
    <source>
        <dbReference type="SAM" id="MobiDB-lite"/>
    </source>
</evidence>
<dbReference type="Gene3D" id="1.10.560.10">
    <property type="entry name" value="GroEL-like equatorial domain"/>
    <property type="match status" value="1"/>
</dbReference>
<gene>
    <name evidence="2" type="ORF">IFM89_033496</name>
</gene>
<keyword evidence="3" id="KW-1185">Reference proteome</keyword>
<dbReference type="EMBL" id="JADFTS010000005">
    <property type="protein sequence ID" value="KAF9607289.1"/>
    <property type="molecule type" value="Genomic_DNA"/>
</dbReference>
<feature type="compositionally biased region" description="Basic and acidic residues" evidence="1">
    <location>
        <begin position="449"/>
        <end position="470"/>
    </location>
</feature>
<accession>A0A835HY44</accession>
<proteinExistence type="predicted"/>
<comment type="caution">
    <text evidence="2">The sequence shown here is derived from an EMBL/GenBank/DDBJ whole genome shotgun (WGS) entry which is preliminary data.</text>
</comment>
<evidence type="ECO:0000313" key="3">
    <source>
        <dbReference type="Proteomes" id="UP000631114"/>
    </source>
</evidence>
<sequence length="772" mass="85054">MKSSVGEFIGFLEKVTKIKPLRFSYLLSRHVCTIDEEEDYKEMMDAHIMKTCGEGSVLIFRKENEDLMEEDVPLSCSSLVYDNKLKEVSFMGDDRLQTQFREAPRVPDTYGDVTEVSRAQTFLAEVTQYVADNCTGVDVEPSPHVDETYKSKLPRRCHTTMSRSYGYGVSIVGDEKLQTQFGEASCVADTYRDGIEVSRVPKTFLAESTQYGPDNCTGVDVEPSQHVPEINLFELPKRCHTTTFTPDQVPKLHSESEEESHVSGGLGERRTTRVNFTSLLEEVVSCRDRDLGGSTSNWNDTNWDDIIDTSSMREDTTPLFWGDSPSDDPIDESGGADLENYVQMTDGDGSGVTGGAAGAQNSSHGAVRCLYNYGGILYQHDLRTLHTSPRMCPFVPIFGPLSRQNYNSGGNTYNDISDRSGGVLPASGSGGGGDREDNRGHSQQGSLLNERRENSQRYKKLAVEDGRVGDDGPSDDEFRDIDDEFSDSDDLIDESGDFALNNRSVDNNVQMAGGFDLNNRSIDNNVQMAGGDGSGVPSDATGAENSGHRAARCSTNYGTILYEHDLGTPHTGPGMCPFLPVFPLLRGQHYNVDCNTENHSLDAPTGVTPTSESAAAKRVGSQFTQDNGRNIERLSLLKERREKSQCYKKSVVEDGLLEDAILIELEAPKINTLTMGMVFTESIDGSYMWIVKTVYNVHTCGCRTAGEFNRVVSSGYIALCYKQILRDDKTLKARRNVVLDEYGSPKVVNDSVTIARAIELADPMENALVQNS</sequence>
<reference evidence="2 3" key="1">
    <citation type="submission" date="2020-10" db="EMBL/GenBank/DDBJ databases">
        <title>The Coptis chinensis genome and diversification of protoberbering-type alkaloids.</title>
        <authorList>
            <person name="Wang B."/>
            <person name="Shu S."/>
            <person name="Song C."/>
            <person name="Liu Y."/>
        </authorList>
    </citation>
    <scope>NUCLEOTIDE SEQUENCE [LARGE SCALE GENOMIC DNA]</scope>
    <source>
        <strain evidence="2">HL-2020</strain>
        <tissue evidence="2">Leaf</tissue>
    </source>
</reference>
<dbReference type="AlphaFoldDB" id="A0A835HY44"/>